<evidence type="ECO:0000313" key="1">
    <source>
        <dbReference type="EMBL" id="ETV63905.1"/>
    </source>
</evidence>
<reference evidence="1" key="1">
    <citation type="submission" date="2013-12" db="EMBL/GenBank/DDBJ databases">
        <title>The Genome Sequence of Aphanomyces astaci APO3.</title>
        <authorList>
            <consortium name="The Broad Institute Genomics Platform"/>
            <person name="Russ C."/>
            <person name="Tyler B."/>
            <person name="van West P."/>
            <person name="Dieguez-Uribeondo J."/>
            <person name="Young S.K."/>
            <person name="Zeng Q."/>
            <person name="Gargeya S."/>
            <person name="Fitzgerald M."/>
            <person name="Abouelleil A."/>
            <person name="Alvarado L."/>
            <person name="Chapman S.B."/>
            <person name="Gainer-Dewar J."/>
            <person name="Goldberg J."/>
            <person name="Griggs A."/>
            <person name="Gujja S."/>
            <person name="Hansen M."/>
            <person name="Howarth C."/>
            <person name="Imamovic A."/>
            <person name="Ireland A."/>
            <person name="Larimer J."/>
            <person name="McCowan C."/>
            <person name="Murphy C."/>
            <person name="Pearson M."/>
            <person name="Poon T.W."/>
            <person name="Priest M."/>
            <person name="Roberts A."/>
            <person name="Saif S."/>
            <person name="Shea T."/>
            <person name="Sykes S."/>
            <person name="Wortman J."/>
            <person name="Nusbaum C."/>
            <person name="Birren B."/>
        </authorList>
    </citation>
    <scope>NUCLEOTIDE SEQUENCE [LARGE SCALE GENOMIC DNA]</scope>
    <source>
        <strain evidence="1">APO3</strain>
    </source>
</reference>
<gene>
    <name evidence="1" type="ORF">H257_19161</name>
</gene>
<dbReference type="GeneID" id="20821157"/>
<dbReference type="EMBL" id="KI913492">
    <property type="protein sequence ID" value="ETV63905.1"/>
    <property type="molecule type" value="Genomic_DNA"/>
</dbReference>
<proteinExistence type="predicted"/>
<dbReference type="AlphaFoldDB" id="W4F8U6"/>
<accession>W4F8U6</accession>
<organism evidence="1">
    <name type="scientific">Aphanomyces astaci</name>
    <name type="common">Crayfish plague agent</name>
    <dbReference type="NCBI Taxonomy" id="112090"/>
    <lineage>
        <taxon>Eukaryota</taxon>
        <taxon>Sar</taxon>
        <taxon>Stramenopiles</taxon>
        <taxon>Oomycota</taxon>
        <taxon>Saprolegniomycetes</taxon>
        <taxon>Saprolegniales</taxon>
        <taxon>Verrucalvaceae</taxon>
        <taxon>Aphanomyces</taxon>
    </lineage>
</organism>
<feature type="non-terminal residue" evidence="1">
    <location>
        <position position="1"/>
    </location>
</feature>
<dbReference type="OrthoDB" id="110039at2759"/>
<dbReference type="RefSeq" id="XP_009846610.1">
    <property type="nucleotide sequence ID" value="XM_009848308.1"/>
</dbReference>
<name>W4F8U6_APHAT</name>
<dbReference type="VEuPathDB" id="FungiDB:H257_19161"/>
<protein>
    <submittedName>
        <fullName evidence="1">Uncharacterized protein</fullName>
    </submittedName>
</protein>
<sequence>RTGQCALEPPSTATDLQQFLCATRVRASIPQYTKLVAPLTRLIDIATDSRKKPALTRVALNSVGWA</sequence>